<evidence type="ECO:0000313" key="2">
    <source>
        <dbReference type="Proteomes" id="UP000240883"/>
    </source>
</evidence>
<name>A0A2T2P073_CORCC</name>
<sequence>MRTPAPYHLRSIATRRAIPIQTSVITVRGLSILAAETVDTLWSPAGSVRGGYRQPGQPPPSLVECLPRYGIRHTTIQPLYLDHSSQLEQTTTTTLSTFFLLIQTDLSRFICFWNPEHCMTPTPFLSFFSRFSPSISHACISLRSHKTTAGTIPAVHYSDTSQRHTHTQEWTNSANTISWHWKVYTYPTGASVRYSLIPRELK</sequence>
<gene>
    <name evidence="1" type="ORF">BS50DRAFT_273292</name>
</gene>
<proteinExistence type="predicted"/>
<keyword evidence="2" id="KW-1185">Reference proteome</keyword>
<organism evidence="1 2">
    <name type="scientific">Corynespora cassiicola Philippines</name>
    <dbReference type="NCBI Taxonomy" id="1448308"/>
    <lineage>
        <taxon>Eukaryota</taxon>
        <taxon>Fungi</taxon>
        <taxon>Dikarya</taxon>
        <taxon>Ascomycota</taxon>
        <taxon>Pezizomycotina</taxon>
        <taxon>Dothideomycetes</taxon>
        <taxon>Pleosporomycetidae</taxon>
        <taxon>Pleosporales</taxon>
        <taxon>Corynesporascaceae</taxon>
        <taxon>Corynespora</taxon>
    </lineage>
</organism>
<dbReference type="AlphaFoldDB" id="A0A2T2P073"/>
<dbReference type="Proteomes" id="UP000240883">
    <property type="component" value="Unassembled WGS sequence"/>
</dbReference>
<evidence type="ECO:0000313" key="1">
    <source>
        <dbReference type="EMBL" id="PSN71062.1"/>
    </source>
</evidence>
<protein>
    <submittedName>
        <fullName evidence="1">Uncharacterized protein</fullName>
    </submittedName>
</protein>
<dbReference type="EMBL" id="KZ678131">
    <property type="protein sequence ID" value="PSN71062.1"/>
    <property type="molecule type" value="Genomic_DNA"/>
</dbReference>
<accession>A0A2T2P073</accession>
<reference evidence="1 2" key="1">
    <citation type="journal article" date="2018" name="Front. Microbiol.">
        <title>Genome-Wide Analysis of Corynespora cassiicola Leaf Fall Disease Putative Effectors.</title>
        <authorList>
            <person name="Lopez D."/>
            <person name="Ribeiro S."/>
            <person name="Label P."/>
            <person name="Fumanal B."/>
            <person name="Venisse J.S."/>
            <person name="Kohler A."/>
            <person name="de Oliveira R.R."/>
            <person name="Labutti K."/>
            <person name="Lipzen A."/>
            <person name="Lail K."/>
            <person name="Bauer D."/>
            <person name="Ohm R.A."/>
            <person name="Barry K.W."/>
            <person name="Spatafora J."/>
            <person name="Grigoriev I.V."/>
            <person name="Martin F.M."/>
            <person name="Pujade-Renaud V."/>
        </authorList>
    </citation>
    <scope>NUCLEOTIDE SEQUENCE [LARGE SCALE GENOMIC DNA]</scope>
    <source>
        <strain evidence="1 2">Philippines</strain>
    </source>
</reference>